<dbReference type="EMBL" id="CP018743">
    <property type="protein sequence ID" value="APO81608.1"/>
    <property type="molecule type" value="Genomic_DNA"/>
</dbReference>
<sequence>MTDDDCRYMIFVVAAVLMLTVVATWVFLEAIS</sequence>
<evidence type="ECO:0000313" key="3">
    <source>
        <dbReference type="Proteomes" id="UP000185146"/>
    </source>
</evidence>
<dbReference type="Proteomes" id="UP000185146">
    <property type="component" value="Chromosome"/>
</dbReference>
<feature type="transmembrane region" description="Helical" evidence="1">
    <location>
        <begin position="7"/>
        <end position="28"/>
    </location>
</feature>
<proteinExistence type="predicted"/>
<reference evidence="2 3" key="1">
    <citation type="submission" date="2016-12" db="EMBL/GenBank/DDBJ databases">
        <title>Draft Genome Sequence of Mercury Resistant Pseudomonas DRA525.</title>
        <authorList>
            <person name="Drace K.M."/>
        </authorList>
    </citation>
    <scope>NUCLEOTIDE SEQUENCE [LARGE SCALE GENOMIC DNA]</scope>
    <source>
        <strain evidence="2 3">DRA525</strain>
    </source>
</reference>
<evidence type="ECO:0000256" key="1">
    <source>
        <dbReference type="SAM" id="Phobius"/>
    </source>
</evidence>
<gene>
    <name evidence="2" type="ORF">BL240_09185</name>
</gene>
<accession>A0A1L5PN56</accession>
<evidence type="ECO:0000313" key="2">
    <source>
        <dbReference type="EMBL" id="APO81608.1"/>
    </source>
</evidence>
<keyword evidence="1" id="KW-0472">Membrane</keyword>
<keyword evidence="1" id="KW-0812">Transmembrane</keyword>
<name>A0A1L5PN56_PSEPU</name>
<keyword evidence="1" id="KW-1133">Transmembrane helix</keyword>
<protein>
    <submittedName>
        <fullName evidence="2">Uncharacterized protein</fullName>
    </submittedName>
</protein>
<dbReference type="AlphaFoldDB" id="A0A1L5PN56"/>
<organism evidence="2 3">
    <name type="scientific">Pseudomonas putida</name>
    <name type="common">Arthrobacter siderocapsulatus</name>
    <dbReference type="NCBI Taxonomy" id="303"/>
    <lineage>
        <taxon>Bacteria</taxon>
        <taxon>Pseudomonadati</taxon>
        <taxon>Pseudomonadota</taxon>
        <taxon>Gammaproteobacteria</taxon>
        <taxon>Pseudomonadales</taxon>
        <taxon>Pseudomonadaceae</taxon>
        <taxon>Pseudomonas</taxon>
    </lineage>
</organism>